<dbReference type="InterPro" id="IPR023591">
    <property type="entry name" value="Ribosomal_uS2_flav_dom_sf"/>
</dbReference>
<organism evidence="7 8">
    <name type="scientific">SAR86 cluster bacterium</name>
    <dbReference type="NCBI Taxonomy" id="2030880"/>
    <lineage>
        <taxon>Bacteria</taxon>
        <taxon>Pseudomonadati</taxon>
        <taxon>Pseudomonadota</taxon>
        <taxon>Gammaproteobacteria</taxon>
        <taxon>SAR86 cluster</taxon>
    </lineage>
</organism>
<dbReference type="Pfam" id="PF00318">
    <property type="entry name" value="Ribosomal_S2"/>
    <property type="match status" value="1"/>
</dbReference>
<dbReference type="PROSITE" id="PS00963">
    <property type="entry name" value="RIBOSOMAL_S2_2"/>
    <property type="match status" value="1"/>
</dbReference>
<dbReference type="HAMAP" id="MF_00291_B">
    <property type="entry name" value="Ribosomal_uS2_B"/>
    <property type="match status" value="1"/>
</dbReference>
<name>A0A937I3H6_9GAMM</name>
<dbReference type="NCBIfam" id="TIGR01011">
    <property type="entry name" value="rpsB_bact"/>
    <property type="match status" value="1"/>
</dbReference>
<dbReference type="Proteomes" id="UP000744438">
    <property type="component" value="Unassembled WGS sequence"/>
</dbReference>
<dbReference type="GO" id="GO:0006412">
    <property type="term" value="P:translation"/>
    <property type="evidence" value="ECO:0007669"/>
    <property type="project" value="UniProtKB-UniRule"/>
</dbReference>
<evidence type="ECO:0000313" key="8">
    <source>
        <dbReference type="Proteomes" id="UP000744438"/>
    </source>
</evidence>
<reference evidence="7" key="1">
    <citation type="submission" date="2020-10" db="EMBL/GenBank/DDBJ databases">
        <title>Microbiome of the Black Sea water column analyzed by genome centric metagenomics.</title>
        <authorList>
            <person name="Cabello-Yeves P.J."/>
            <person name="Callieri C."/>
            <person name="Picazo A."/>
            <person name="Mehrshad M."/>
            <person name="Haro-Moreno J.M."/>
            <person name="Roda-Garcia J."/>
            <person name="Dzembekova N."/>
            <person name="Slabakova V."/>
            <person name="Slabakova N."/>
            <person name="Moncheva S."/>
            <person name="Rodriguez-Valera F."/>
        </authorList>
    </citation>
    <scope>NUCLEOTIDE SEQUENCE</scope>
    <source>
        <strain evidence="7">BS307-5m-G49</strain>
    </source>
</reference>
<dbReference type="PROSITE" id="PS00962">
    <property type="entry name" value="RIBOSOMAL_S2_1"/>
    <property type="match status" value="1"/>
</dbReference>
<dbReference type="InterPro" id="IPR018130">
    <property type="entry name" value="Ribosomal_uS2_CS"/>
</dbReference>
<proteinExistence type="inferred from homology"/>
<sequence length="244" mass="27365">MDISIEQMLKAGVHFGHQTRFWNPKMEKYIFGDRNKVHIINLEKTLECLNPAVEFCKKLSASNNRILFVGTKRAARRVIKEEAERCNMPFINYRWLGGMLTNYKTVRSSIRRLEILNTQEEEGKFADLTKKEVLGIRREMEKLDRSIGGIKNIGGLPEALFVVDVENEKIAIAEAKKMGIPIIGIVDTNSNPDDVDFIIPGNDDAIRSISLISRIISNACLEGAEMSGATRTSKDGPVVVKKAS</sequence>
<dbReference type="PRINTS" id="PR00395">
    <property type="entry name" value="RIBOSOMALS2"/>
</dbReference>
<dbReference type="AlphaFoldDB" id="A0A937I3H6"/>
<dbReference type="CDD" id="cd01425">
    <property type="entry name" value="RPS2"/>
    <property type="match status" value="1"/>
</dbReference>
<comment type="similarity">
    <text evidence="1 5 6">Belongs to the universal ribosomal protein uS2 family.</text>
</comment>
<keyword evidence="3 5" id="KW-0687">Ribonucleoprotein</keyword>
<evidence type="ECO:0000256" key="4">
    <source>
        <dbReference type="ARBA" id="ARBA00035256"/>
    </source>
</evidence>
<evidence type="ECO:0000256" key="1">
    <source>
        <dbReference type="ARBA" id="ARBA00006242"/>
    </source>
</evidence>
<evidence type="ECO:0000256" key="6">
    <source>
        <dbReference type="RuleBase" id="RU003631"/>
    </source>
</evidence>
<dbReference type="Gene3D" id="1.10.287.610">
    <property type="entry name" value="Helix hairpin bin"/>
    <property type="match status" value="1"/>
</dbReference>
<dbReference type="EMBL" id="JADHQC010000001">
    <property type="protein sequence ID" value="MBL6811358.1"/>
    <property type="molecule type" value="Genomic_DNA"/>
</dbReference>
<dbReference type="SUPFAM" id="SSF52313">
    <property type="entry name" value="Ribosomal protein S2"/>
    <property type="match status" value="1"/>
</dbReference>
<accession>A0A937I3H6</accession>
<evidence type="ECO:0000256" key="2">
    <source>
        <dbReference type="ARBA" id="ARBA00022980"/>
    </source>
</evidence>
<dbReference type="InterPro" id="IPR001865">
    <property type="entry name" value="Ribosomal_uS2"/>
</dbReference>
<dbReference type="GO" id="GO:0022627">
    <property type="term" value="C:cytosolic small ribosomal subunit"/>
    <property type="evidence" value="ECO:0007669"/>
    <property type="project" value="TreeGrafter"/>
</dbReference>
<comment type="caution">
    <text evidence="7">The sequence shown here is derived from an EMBL/GenBank/DDBJ whole genome shotgun (WGS) entry which is preliminary data.</text>
</comment>
<evidence type="ECO:0000256" key="3">
    <source>
        <dbReference type="ARBA" id="ARBA00023274"/>
    </source>
</evidence>
<dbReference type="PANTHER" id="PTHR12534">
    <property type="entry name" value="30S RIBOSOMAL PROTEIN S2 PROKARYOTIC AND ORGANELLAR"/>
    <property type="match status" value="1"/>
</dbReference>
<keyword evidence="2 5" id="KW-0689">Ribosomal protein</keyword>
<dbReference type="PANTHER" id="PTHR12534:SF0">
    <property type="entry name" value="SMALL RIBOSOMAL SUBUNIT PROTEIN US2M"/>
    <property type="match status" value="1"/>
</dbReference>
<dbReference type="GO" id="GO:0003735">
    <property type="term" value="F:structural constituent of ribosome"/>
    <property type="evidence" value="ECO:0007669"/>
    <property type="project" value="InterPro"/>
</dbReference>
<dbReference type="InterPro" id="IPR005706">
    <property type="entry name" value="Ribosomal_uS2_bac/mit/plastid"/>
</dbReference>
<protein>
    <recommendedName>
        <fullName evidence="4 5">Small ribosomal subunit protein uS2</fullName>
    </recommendedName>
</protein>
<dbReference type="Gene3D" id="3.40.50.10490">
    <property type="entry name" value="Glucose-6-phosphate isomerase like protein, domain 1"/>
    <property type="match status" value="1"/>
</dbReference>
<dbReference type="FunFam" id="1.10.287.610:FF:000001">
    <property type="entry name" value="30S ribosomal protein S2"/>
    <property type="match status" value="1"/>
</dbReference>
<evidence type="ECO:0000256" key="5">
    <source>
        <dbReference type="HAMAP-Rule" id="MF_00291"/>
    </source>
</evidence>
<gene>
    <name evidence="5 7" type="primary">rpsB</name>
    <name evidence="7" type="ORF">ISQ63_00575</name>
</gene>
<evidence type="ECO:0000313" key="7">
    <source>
        <dbReference type="EMBL" id="MBL6811358.1"/>
    </source>
</evidence>